<evidence type="ECO:0000256" key="8">
    <source>
        <dbReference type="ARBA" id="ARBA00023139"/>
    </source>
</evidence>
<dbReference type="PRINTS" id="PR00318">
    <property type="entry name" value="GPROTEINA"/>
</dbReference>
<dbReference type="GO" id="GO:0005834">
    <property type="term" value="C:heterotrimeric G-protein complex"/>
    <property type="evidence" value="ECO:0007669"/>
    <property type="project" value="UniProtKB-UniRule"/>
</dbReference>
<evidence type="ECO:0000313" key="18">
    <source>
        <dbReference type="EMBL" id="CAF3626461.1"/>
    </source>
</evidence>
<dbReference type="GO" id="GO:0001664">
    <property type="term" value="F:G protein-coupled receptor binding"/>
    <property type="evidence" value="ECO:0007669"/>
    <property type="project" value="UniProtKB-UniRule"/>
</dbReference>
<comment type="similarity">
    <text evidence="2 13">Belongs to the G-alpha family. G(q) subfamily.</text>
</comment>
<dbReference type="Gene3D" id="3.40.50.300">
    <property type="entry name" value="P-loop containing nucleotide triphosphate hydrolases"/>
    <property type="match status" value="1"/>
</dbReference>
<evidence type="ECO:0000256" key="1">
    <source>
        <dbReference type="ARBA" id="ARBA00003069"/>
    </source>
</evidence>
<evidence type="ECO:0000313" key="16">
    <source>
        <dbReference type="EMBL" id="CAF1165037.1"/>
    </source>
</evidence>
<dbReference type="Proteomes" id="UP000663874">
    <property type="component" value="Unassembled WGS sequence"/>
</dbReference>
<dbReference type="GO" id="GO:0005525">
    <property type="term" value="F:GTP binding"/>
    <property type="evidence" value="ECO:0007669"/>
    <property type="project" value="UniProtKB-UniRule"/>
</dbReference>
<dbReference type="AlphaFoldDB" id="A0A814C3U8"/>
<name>A0A814C3U8_9BILA</name>
<keyword evidence="7 11" id="KW-0342">GTP-binding</keyword>
<keyword evidence="6 12" id="KW-0460">Magnesium</keyword>
<dbReference type="Proteomes" id="UP000663889">
    <property type="component" value="Unassembled WGS sequence"/>
</dbReference>
<dbReference type="InterPro" id="IPR011025">
    <property type="entry name" value="GproteinA_insert"/>
</dbReference>
<feature type="binding site" evidence="11">
    <location>
        <position position="326"/>
    </location>
    <ligand>
        <name>GTP</name>
        <dbReference type="ChEBI" id="CHEBI:37565"/>
    </ligand>
</feature>
<dbReference type="FunFam" id="1.10.400.10:FF:000002">
    <property type="entry name" value="guanine nucleotide-binding protein G(Q) subunit alpha"/>
    <property type="match status" value="1"/>
</dbReference>
<dbReference type="EMBL" id="CAJOBD010000255">
    <property type="protein sequence ID" value="CAF3626461.1"/>
    <property type="molecule type" value="Genomic_DNA"/>
</dbReference>
<dbReference type="SUPFAM" id="SSF52540">
    <property type="entry name" value="P-loop containing nucleoside triphosphate hydrolases"/>
    <property type="match status" value="1"/>
</dbReference>
<dbReference type="PANTHER" id="PTHR10218">
    <property type="entry name" value="GTP-BINDING PROTEIN ALPHA SUBUNIT"/>
    <property type="match status" value="1"/>
</dbReference>
<dbReference type="EMBL" id="CAJNOU010001182">
    <property type="protein sequence ID" value="CAF1165037.1"/>
    <property type="molecule type" value="Genomic_DNA"/>
</dbReference>
<dbReference type="GO" id="GO:0046872">
    <property type="term" value="F:metal ion binding"/>
    <property type="evidence" value="ECO:0007669"/>
    <property type="project" value="UniProtKB-UniRule"/>
</dbReference>
<dbReference type="SUPFAM" id="SSF47895">
    <property type="entry name" value="Transducin (alpha subunit), insertion domain"/>
    <property type="match status" value="1"/>
</dbReference>
<dbReference type="GO" id="GO:0007188">
    <property type="term" value="P:adenylate cyclase-modulating G protein-coupled receptor signaling pathway"/>
    <property type="evidence" value="ECO:0007669"/>
    <property type="project" value="TreeGrafter"/>
</dbReference>
<dbReference type="FunFam" id="3.40.50.300:FF:000692">
    <property type="entry name" value="Guanine nucleotide-binding protein subunit alpha"/>
    <property type="match status" value="1"/>
</dbReference>
<evidence type="ECO:0000313" key="20">
    <source>
        <dbReference type="Proteomes" id="UP000663864"/>
    </source>
</evidence>
<dbReference type="InterPro" id="IPR027417">
    <property type="entry name" value="P-loop_NTPase"/>
</dbReference>
<dbReference type="OrthoDB" id="5817230at2759"/>
<keyword evidence="5 11" id="KW-0547">Nucleotide-binding</keyword>
<protein>
    <recommendedName>
        <fullName evidence="13">Guanine nucleotide-binding protein subunit alpha</fullName>
    </recommendedName>
</protein>
<gene>
    <name evidence="19" type="ORF">FNK824_LOCUS12093</name>
    <name evidence="18" type="ORF">JBS370_LOCUS5055</name>
    <name evidence="17" type="ORF">OTI717_LOCUS1946</name>
    <name evidence="15" type="ORF">RFH988_LOCUS13782</name>
    <name evidence="16" type="ORF">SEV965_LOCUS19191</name>
    <name evidence="14" type="ORF">ZHD862_LOCUS9141</name>
</gene>
<reference evidence="14" key="1">
    <citation type="submission" date="2021-02" db="EMBL/GenBank/DDBJ databases">
        <authorList>
            <person name="Nowell W R."/>
        </authorList>
    </citation>
    <scope>NUCLEOTIDE SEQUENCE</scope>
</reference>
<evidence type="ECO:0000313" key="19">
    <source>
        <dbReference type="EMBL" id="CAF3748288.1"/>
    </source>
</evidence>
<dbReference type="SMART" id="SM00275">
    <property type="entry name" value="G_alpha"/>
    <property type="match status" value="1"/>
</dbReference>
<dbReference type="Proteomes" id="UP000663882">
    <property type="component" value="Unassembled WGS sequence"/>
</dbReference>
<dbReference type="PANTHER" id="PTHR10218:SF329">
    <property type="entry name" value="GUANINE NUCLEOTIDE-BINDING PROTEIN G(Q) SUBUNIT ALPHA"/>
    <property type="match status" value="1"/>
</dbReference>
<dbReference type="Proteomes" id="UP000663836">
    <property type="component" value="Unassembled WGS sequence"/>
</dbReference>
<proteinExistence type="inferred from homology"/>
<dbReference type="Proteomes" id="UP000663864">
    <property type="component" value="Unassembled WGS sequence"/>
</dbReference>
<dbReference type="GO" id="GO:0005737">
    <property type="term" value="C:cytoplasm"/>
    <property type="evidence" value="ECO:0007669"/>
    <property type="project" value="TreeGrafter"/>
</dbReference>
<evidence type="ECO:0000256" key="7">
    <source>
        <dbReference type="ARBA" id="ARBA00023134"/>
    </source>
</evidence>
<feature type="binding site" evidence="11">
    <location>
        <begin position="175"/>
        <end position="181"/>
    </location>
    <ligand>
        <name>GTP</name>
        <dbReference type="ChEBI" id="CHEBI:37565"/>
    </ligand>
</feature>
<evidence type="ECO:0000256" key="9">
    <source>
        <dbReference type="ARBA" id="ARBA00023224"/>
    </source>
</evidence>
<evidence type="ECO:0000256" key="10">
    <source>
        <dbReference type="ARBA" id="ARBA00023288"/>
    </source>
</evidence>
<comment type="function">
    <text evidence="1 13">Guanine nucleotide-binding proteins (G proteins) are involved as modulators or transducers in various transmembrane signaling systems.</text>
</comment>
<feature type="binding site" evidence="11">
    <location>
        <begin position="269"/>
        <end position="272"/>
    </location>
    <ligand>
        <name>GTP</name>
        <dbReference type="ChEBI" id="CHEBI:37565"/>
    </ligand>
</feature>
<evidence type="ECO:0000256" key="12">
    <source>
        <dbReference type="PIRSR" id="PIRSR601019-2"/>
    </source>
</evidence>
<evidence type="ECO:0000256" key="5">
    <source>
        <dbReference type="ARBA" id="ARBA00022741"/>
    </source>
</evidence>
<evidence type="ECO:0000256" key="6">
    <source>
        <dbReference type="ARBA" id="ARBA00022842"/>
    </source>
</evidence>
<dbReference type="EMBL" id="CAJNOT010000307">
    <property type="protein sequence ID" value="CAF0934875.1"/>
    <property type="molecule type" value="Genomic_DNA"/>
</dbReference>
<comment type="caution">
    <text evidence="14">The sequence shown here is derived from an EMBL/GenBank/DDBJ whole genome shotgun (WGS) entry which is preliminary data.</text>
</comment>
<dbReference type="EMBL" id="CAJOBE010001485">
    <property type="protein sequence ID" value="CAF3748288.1"/>
    <property type="molecule type" value="Genomic_DNA"/>
</dbReference>
<dbReference type="CDD" id="cd00066">
    <property type="entry name" value="G-alpha"/>
    <property type="match status" value="1"/>
</dbReference>
<feature type="binding site" evidence="12">
    <location>
        <position position="181"/>
    </location>
    <ligand>
        <name>Mg(2+)</name>
        <dbReference type="ChEBI" id="CHEBI:18420"/>
    </ligand>
</feature>
<evidence type="ECO:0000313" key="17">
    <source>
        <dbReference type="EMBL" id="CAF3505346.1"/>
    </source>
</evidence>
<evidence type="ECO:0000256" key="13">
    <source>
        <dbReference type="RuleBase" id="RU369122"/>
    </source>
</evidence>
<keyword evidence="4 12" id="KW-0479">Metal-binding</keyword>
<accession>A0A814C3U8</accession>
<evidence type="ECO:0000256" key="4">
    <source>
        <dbReference type="ARBA" id="ARBA00022723"/>
    </source>
</evidence>
<dbReference type="EMBL" id="CAJOAX010000089">
    <property type="protein sequence ID" value="CAF3505346.1"/>
    <property type="molecule type" value="Genomic_DNA"/>
</dbReference>
<evidence type="ECO:0000256" key="3">
    <source>
        <dbReference type="ARBA" id="ARBA00011356"/>
    </source>
</evidence>
<keyword evidence="9 13" id="KW-0807">Transducer</keyword>
<keyword evidence="10" id="KW-0449">Lipoprotein</keyword>
<organism evidence="14 20">
    <name type="scientific">Rotaria sordida</name>
    <dbReference type="NCBI Taxonomy" id="392033"/>
    <lineage>
        <taxon>Eukaryota</taxon>
        <taxon>Metazoa</taxon>
        <taxon>Spiralia</taxon>
        <taxon>Gnathifera</taxon>
        <taxon>Rotifera</taxon>
        <taxon>Eurotatoria</taxon>
        <taxon>Bdelloidea</taxon>
        <taxon>Philodinida</taxon>
        <taxon>Philodinidae</taxon>
        <taxon>Rotaria</taxon>
    </lineage>
</organism>
<feature type="binding site" evidence="11">
    <location>
        <begin position="150"/>
        <end position="151"/>
    </location>
    <ligand>
        <name>GTP</name>
        <dbReference type="ChEBI" id="CHEBI:37565"/>
    </ligand>
</feature>
<feature type="binding site" evidence="12">
    <location>
        <position position="47"/>
    </location>
    <ligand>
        <name>Mg(2+)</name>
        <dbReference type="ChEBI" id="CHEBI:18420"/>
    </ligand>
</feature>
<dbReference type="EMBL" id="CAJNOO010000617">
    <property type="protein sequence ID" value="CAF0993401.1"/>
    <property type="molecule type" value="Genomic_DNA"/>
</dbReference>
<dbReference type="Proteomes" id="UP000663823">
    <property type="component" value="Unassembled WGS sequence"/>
</dbReference>
<dbReference type="Pfam" id="PF00503">
    <property type="entry name" value="G-alpha"/>
    <property type="match status" value="1"/>
</dbReference>
<evidence type="ECO:0000256" key="2">
    <source>
        <dbReference type="ARBA" id="ARBA00007976"/>
    </source>
</evidence>
<dbReference type="GO" id="GO:0003924">
    <property type="term" value="F:GTPase activity"/>
    <property type="evidence" value="ECO:0007669"/>
    <property type="project" value="UniProtKB-UniRule"/>
</dbReference>
<evidence type="ECO:0000256" key="11">
    <source>
        <dbReference type="PIRSR" id="PIRSR601019-1"/>
    </source>
</evidence>
<feature type="binding site" evidence="11">
    <location>
        <begin position="43"/>
        <end position="48"/>
    </location>
    <ligand>
        <name>GTP</name>
        <dbReference type="ChEBI" id="CHEBI:37565"/>
    </ligand>
</feature>
<comment type="subunit">
    <text evidence="3 13">G proteins are composed of 3 units; alpha, beta and gamma. The alpha chain contains the guanine nucleotide binding site.</text>
</comment>
<dbReference type="InterPro" id="IPR000654">
    <property type="entry name" value="Gprotein_alpha_Q"/>
</dbReference>
<feature type="binding site" evidence="11">
    <location>
        <begin position="200"/>
        <end position="204"/>
    </location>
    <ligand>
        <name>GTP</name>
        <dbReference type="ChEBI" id="CHEBI:37565"/>
    </ligand>
</feature>
<dbReference type="FunFam" id="3.40.50.300:FF:003977">
    <property type="entry name" value="Guanine nucleotide-binding protein G(q) subunit alpha"/>
    <property type="match status" value="1"/>
</dbReference>
<dbReference type="PRINTS" id="PR00442">
    <property type="entry name" value="GPROTEINAQ"/>
</dbReference>
<sequence>MMCCLSAEAREQKQINREIEKQLRLDKKNQRRELKLLLLGTGESGKSTFIKQMRIIHGTGYSEEDKRSFVKLVYQNIFMAMHSMIRAMDTLKIQYRDKRNEQEHAALVRSVDYETVTTFEPQYVEAIKSLWNDPGIKECYDRRREYQLTDSAKYYLDSIDRIASPGYLPTEQDVLRVRVPTTGIIEYPFDLENIIFRMVDVGGQRSERRKWIHCFENVTSIMFLAALSEYDQVLVESDNENRMEESKALFRTIITYPWFTNSSVILFLNKKDLLEEKIMHSHLVDYFPEFDGPKRDAQAAREFILKMYVDLNPDSDKIIYSHFTCATDTENIRFVFAAVKDTILQLNLKEYNLV</sequence>
<dbReference type="PROSITE" id="PS51882">
    <property type="entry name" value="G_ALPHA"/>
    <property type="match status" value="1"/>
</dbReference>
<dbReference type="Gene3D" id="1.10.400.10">
    <property type="entry name" value="GI Alpha 1, domain 2-like"/>
    <property type="match status" value="1"/>
</dbReference>
<evidence type="ECO:0000313" key="14">
    <source>
        <dbReference type="EMBL" id="CAF0934875.1"/>
    </source>
</evidence>
<dbReference type="GO" id="GO:0031683">
    <property type="term" value="F:G-protein beta/gamma-subunit complex binding"/>
    <property type="evidence" value="ECO:0007669"/>
    <property type="project" value="UniProtKB-UniRule"/>
</dbReference>
<dbReference type="InterPro" id="IPR001019">
    <property type="entry name" value="Gprotein_alpha_su"/>
</dbReference>
<evidence type="ECO:0000313" key="15">
    <source>
        <dbReference type="EMBL" id="CAF0993401.1"/>
    </source>
</evidence>
<keyword evidence="8" id="KW-0564">Palmitate</keyword>